<reference evidence="2" key="1">
    <citation type="submission" date="2023-03" db="EMBL/GenBank/DDBJ databases">
        <title>Mating type loci evolution in Malassezia.</title>
        <authorList>
            <person name="Coelho M.A."/>
        </authorList>
    </citation>
    <scope>NUCLEOTIDE SEQUENCE</scope>
    <source>
        <strain evidence="2">CBS 9557</strain>
    </source>
</reference>
<organism evidence="2 3">
    <name type="scientific">Malassezia nana</name>
    <dbReference type="NCBI Taxonomy" id="180528"/>
    <lineage>
        <taxon>Eukaryota</taxon>
        <taxon>Fungi</taxon>
        <taxon>Dikarya</taxon>
        <taxon>Basidiomycota</taxon>
        <taxon>Ustilaginomycotina</taxon>
        <taxon>Malasseziomycetes</taxon>
        <taxon>Malasseziales</taxon>
        <taxon>Malasseziaceae</taxon>
        <taxon>Malassezia</taxon>
    </lineage>
</organism>
<proteinExistence type="predicted"/>
<feature type="compositionally biased region" description="Basic and acidic residues" evidence="1">
    <location>
        <begin position="75"/>
        <end position="88"/>
    </location>
</feature>
<dbReference type="EMBL" id="CP119899">
    <property type="protein sequence ID" value="WFD28951.1"/>
    <property type="molecule type" value="Genomic_DNA"/>
</dbReference>
<dbReference type="Proteomes" id="UP001213623">
    <property type="component" value="Chromosome 8"/>
</dbReference>
<name>A0AAF0EUD0_9BASI</name>
<accession>A0AAF0EUD0</accession>
<feature type="compositionally biased region" description="Basic and acidic residues" evidence="1">
    <location>
        <begin position="144"/>
        <end position="190"/>
    </location>
</feature>
<sequence length="266" mass="28540">MDAFDSGSELSSADEETSPQTVAPTPAPAAPSTSAAPTTPAAPAAPADDSIQAPRAKRPRRSLLPSDVAPASDAEQLRPSDESVETVRSRARVPAPTPNKESSFARNMSGWDELFGGIPSAAPSEPARPKDMTPEQKAAAAEAEALKLREARAKEAQERAKEKEERAKEAIDRAKEKEREAAALAREARTRAAPPPPAPERRAQSVTADVLSDKRRQLQREIEDTQAMDLLASGRIIFSFEEELGADRRSLRASKFGAGLHHLRAA</sequence>
<keyword evidence="3" id="KW-1185">Reference proteome</keyword>
<gene>
    <name evidence="2" type="ORF">MNAN1_003967</name>
</gene>
<evidence type="ECO:0000256" key="1">
    <source>
        <dbReference type="SAM" id="MobiDB-lite"/>
    </source>
</evidence>
<dbReference type="AlphaFoldDB" id="A0AAF0EUD0"/>
<feature type="compositionally biased region" description="Low complexity" evidence="1">
    <location>
        <begin position="30"/>
        <end position="47"/>
    </location>
</feature>
<feature type="region of interest" description="Disordered" evidence="1">
    <location>
        <begin position="1"/>
        <end position="219"/>
    </location>
</feature>
<evidence type="ECO:0000313" key="2">
    <source>
        <dbReference type="EMBL" id="WFD28951.1"/>
    </source>
</evidence>
<evidence type="ECO:0000313" key="3">
    <source>
        <dbReference type="Proteomes" id="UP001213623"/>
    </source>
</evidence>
<protein>
    <submittedName>
        <fullName evidence="2">Uncharacterized protein</fullName>
    </submittedName>
</protein>